<organism evidence="2 3">
    <name type="scientific">Streptomyces rubradiris</name>
    <name type="common">Streptomyces achromogenes subsp. rubradiris</name>
    <dbReference type="NCBI Taxonomy" id="285531"/>
    <lineage>
        <taxon>Bacteria</taxon>
        <taxon>Bacillati</taxon>
        <taxon>Actinomycetota</taxon>
        <taxon>Actinomycetes</taxon>
        <taxon>Kitasatosporales</taxon>
        <taxon>Streptomycetaceae</taxon>
        <taxon>Streptomyces</taxon>
    </lineage>
</organism>
<dbReference type="EMBL" id="BNEA01000001">
    <property type="protein sequence ID" value="GHI50839.1"/>
    <property type="molecule type" value="Genomic_DNA"/>
</dbReference>
<proteinExistence type="predicted"/>
<name>A0ABQ3R4Q9_STRRR</name>
<evidence type="ECO:0000313" key="3">
    <source>
        <dbReference type="Proteomes" id="UP000646738"/>
    </source>
</evidence>
<feature type="compositionally biased region" description="Basic residues" evidence="1">
    <location>
        <begin position="105"/>
        <end position="114"/>
    </location>
</feature>
<feature type="region of interest" description="Disordered" evidence="1">
    <location>
        <begin position="78"/>
        <end position="133"/>
    </location>
</feature>
<evidence type="ECO:0000313" key="2">
    <source>
        <dbReference type="EMBL" id="GHI50839.1"/>
    </source>
</evidence>
<comment type="caution">
    <text evidence="2">The sequence shown here is derived from an EMBL/GenBank/DDBJ whole genome shotgun (WGS) entry which is preliminary data.</text>
</comment>
<protein>
    <submittedName>
        <fullName evidence="2">Uncharacterized protein</fullName>
    </submittedName>
</protein>
<keyword evidence="3" id="KW-1185">Reference proteome</keyword>
<evidence type="ECO:0000256" key="1">
    <source>
        <dbReference type="SAM" id="MobiDB-lite"/>
    </source>
</evidence>
<gene>
    <name evidence="2" type="ORF">Srubr_06850</name>
</gene>
<dbReference type="Proteomes" id="UP000646738">
    <property type="component" value="Unassembled WGS sequence"/>
</dbReference>
<sequence length="133" mass="14148">MFDAIRGYAGRFRAPSQARAGVREKGAHDLFEAAAVYAAARAEGDEDRIEEAAAWVSPEALSFGVSEPAYRAVMAPTWSGNSLPVPGNPRRPRLSRWAAGGTARRCPRCAHRSGRASGRDASRRTTGGGPGDH</sequence>
<accession>A0ABQ3R4Q9</accession>
<reference evidence="3" key="1">
    <citation type="submission" date="2023-07" db="EMBL/GenBank/DDBJ databases">
        <title>Whole genome shotgun sequence of Streptomyces achromogenes subsp. rubradiris NBRC 14000.</title>
        <authorList>
            <person name="Komaki H."/>
            <person name="Tamura T."/>
        </authorList>
    </citation>
    <scope>NUCLEOTIDE SEQUENCE [LARGE SCALE GENOMIC DNA]</scope>
    <source>
        <strain evidence="3">NBRC 14000</strain>
    </source>
</reference>